<comment type="function">
    <text evidence="1">May play a role in a redox process involved in nitrogen fixation.</text>
</comment>
<dbReference type="PANTHER" id="PTHR43153:SF1">
    <property type="entry name" value="ELECTRON TRANSFER FLAVOPROTEIN SUBUNIT ALPHA, MITOCHONDRIAL"/>
    <property type="match status" value="1"/>
</dbReference>
<sequence length="309" mass="31354">MAILLLADHDNTHLSDRTAKALTAAGQIGADVHVLVAGSGAKAAAEQAAKLSGVSKVLLTEDASLANNLAEPLAALIVSLAGSYDAIVSAATSGGKNVLPRVAALLDVAQVSEIVEVVSPDTFKRPIYAGNAIQTVQSTDAKKVITVRTASFAAAGEGGSASVETIPAAANPGLSTHVKDALSSSDRPELTSAKIIISGGRALGSSEKFQEVILPVADKLGAAVGASRAAVDAGYAPNDWQVGQTGKVVAPQLYIACGISGAIQHLAGMKDSKVIVAINKDEEAPIFQMADYGLVADLFEALPELQKAL</sequence>
<protein>
    <submittedName>
        <fullName evidence="10">Electron transfer flavoprotein subunit beta</fullName>
    </submittedName>
</protein>
<keyword evidence="7" id="KW-0249">Electron transport</keyword>
<reference evidence="10 11" key="1">
    <citation type="submission" date="2014-12" db="EMBL/GenBank/DDBJ databases">
        <authorList>
            <person name="Kuzmanovic N."/>
            <person name="Pulawska J."/>
            <person name="Obradovic A."/>
        </authorList>
    </citation>
    <scope>NUCLEOTIDE SEQUENCE [LARGE SCALE GENOMIC DNA]</scope>
    <source>
        <strain evidence="10 11">KFB 330</strain>
    </source>
</reference>
<dbReference type="PANTHER" id="PTHR43153">
    <property type="entry name" value="ELECTRON TRANSFER FLAVOPROTEIN ALPHA"/>
    <property type="match status" value="1"/>
</dbReference>
<dbReference type="SMART" id="SM00893">
    <property type="entry name" value="ETF"/>
    <property type="match status" value="1"/>
</dbReference>
<feature type="domain" description="Electron transfer flavoprotein alpha/beta-subunit N-terminal" evidence="9">
    <location>
        <begin position="3"/>
        <end position="181"/>
    </location>
</feature>
<evidence type="ECO:0000256" key="1">
    <source>
        <dbReference type="ARBA" id="ARBA00003554"/>
    </source>
</evidence>
<keyword evidence="4" id="KW-0813">Transport</keyword>
<evidence type="ECO:0000256" key="8">
    <source>
        <dbReference type="ARBA" id="ARBA00023231"/>
    </source>
</evidence>
<comment type="similarity">
    <text evidence="2">Belongs to the ETF alpha-subunit/FixB family.</text>
</comment>
<evidence type="ECO:0000256" key="4">
    <source>
        <dbReference type="ARBA" id="ARBA00022448"/>
    </source>
</evidence>
<dbReference type="Gene3D" id="3.40.50.620">
    <property type="entry name" value="HUPs"/>
    <property type="match status" value="1"/>
</dbReference>
<gene>
    <name evidence="10" type="ORF">RP75_26855</name>
</gene>
<evidence type="ECO:0000256" key="2">
    <source>
        <dbReference type="ARBA" id="ARBA00005817"/>
    </source>
</evidence>
<dbReference type="PROSITE" id="PS00696">
    <property type="entry name" value="ETF_ALPHA"/>
    <property type="match status" value="1"/>
</dbReference>
<keyword evidence="11" id="KW-1185">Reference proteome</keyword>
<dbReference type="Proteomes" id="UP000032564">
    <property type="component" value="Unassembled WGS sequence"/>
</dbReference>
<proteinExistence type="inferred from homology"/>
<keyword evidence="8" id="KW-0535">Nitrogen fixation</keyword>
<evidence type="ECO:0000256" key="6">
    <source>
        <dbReference type="ARBA" id="ARBA00022827"/>
    </source>
</evidence>
<dbReference type="InterPro" id="IPR029035">
    <property type="entry name" value="DHS-like_NAD/FAD-binding_dom"/>
</dbReference>
<organism evidence="10 11">
    <name type="scientific">Agrobacterium arsenijevicii</name>
    <dbReference type="NCBI Taxonomy" id="1585697"/>
    <lineage>
        <taxon>Bacteria</taxon>
        <taxon>Pseudomonadati</taxon>
        <taxon>Pseudomonadota</taxon>
        <taxon>Alphaproteobacteria</taxon>
        <taxon>Hyphomicrobiales</taxon>
        <taxon>Rhizobiaceae</taxon>
        <taxon>Rhizobium/Agrobacterium group</taxon>
        <taxon>Agrobacterium</taxon>
    </lineage>
</organism>
<comment type="caution">
    <text evidence="10">The sequence shown here is derived from an EMBL/GenBank/DDBJ whole genome shotgun (WGS) entry which is preliminary data.</text>
</comment>
<dbReference type="PIRSF" id="PIRSF000089">
    <property type="entry name" value="Electra_flavoP_a"/>
    <property type="match status" value="1"/>
</dbReference>
<accession>A0ABR5CZV6</accession>
<comment type="subunit">
    <text evidence="3">FixA and FixB form a heterodimer.</text>
</comment>
<dbReference type="InterPro" id="IPR014730">
    <property type="entry name" value="ETF_a/b_N"/>
</dbReference>
<evidence type="ECO:0000313" key="11">
    <source>
        <dbReference type="Proteomes" id="UP000032564"/>
    </source>
</evidence>
<dbReference type="InterPro" id="IPR014731">
    <property type="entry name" value="ETF_asu_C"/>
</dbReference>
<dbReference type="CDD" id="cd01715">
    <property type="entry name" value="ETF_alpha"/>
    <property type="match status" value="1"/>
</dbReference>
<name>A0ABR5CZV6_9HYPH</name>
<dbReference type="InterPro" id="IPR001308">
    <property type="entry name" value="ETF_a/FixB"/>
</dbReference>
<dbReference type="SUPFAM" id="SSF52402">
    <property type="entry name" value="Adenine nucleotide alpha hydrolases-like"/>
    <property type="match status" value="1"/>
</dbReference>
<evidence type="ECO:0000256" key="7">
    <source>
        <dbReference type="ARBA" id="ARBA00022982"/>
    </source>
</evidence>
<evidence type="ECO:0000259" key="9">
    <source>
        <dbReference type="SMART" id="SM00893"/>
    </source>
</evidence>
<dbReference type="EMBL" id="JWIT01000037">
    <property type="protein sequence ID" value="KJF70363.1"/>
    <property type="molecule type" value="Genomic_DNA"/>
</dbReference>
<dbReference type="InterPro" id="IPR033947">
    <property type="entry name" value="ETF_alpha_N"/>
</dbReference>
<dbReference type="RefSeq" id="WP_045024172.1">
    <property type="nucleotide sequence ID" value="NZ_CP166106.1"/>
</dbReference>
<dbReference type="Pfam" id="PF01012">
    <property type="entry name" value="ETF"/>
    <property type="match status" value="1"/>
</dbReference>
<evidence type="ECO:0000256" key="3">
    <source>
        <dbReference type="ARBA" id="ARBA00011874"/>
    </source>
</evidence>
<keyword evidence="6" id="KW-0274">FAD</keyword>
<keyword evidence="5" id="KW-0285">Flavoprotein</keyword>
<evidence type="ECO:0000256" key="5">
    <source>
        <dbReference type="ARBA" id="ARBA00022630"/>
    </source>
</evidence>
<dbReference type="Pfam" id="PF00766">
    <property type="entry name" value="ETF_alpha"/>
    <property type="match status" value="1"/>
</dbReference>
<dbReference type="InterPro" id="IPR018206">
    <property type="entry name" value="ETF_asu_C_CS"/>
</dbReference>
<dbReference type="Gene3D" id="3.40.50.1220">
    <property type="entry name" value="TPP-binding domain"/>
    <property type="match status" value="1"/>
</dbReference>
<evidence type="ECO:0000313" key="10">
    <source>
        <dbReference type="EMBL" id="KJF70363.1"/>
    </source>
</evidence>
<dbReference type="SUPFAM" id="SSF52467">
    <property type="entry name" value="DHS-like NAD/FAD-binding domain"/>
    <property type="match status" value="1"/>
</dbReference>
<dbReference type="InterPro" id="IPR014729">
    <property type="entry name" value="Rossmann-like_a/b/a_fold"/>
</dbReference>